<organism evidence="1 2">
    <name type="scientific">Nitratiruptor tergarcus DSM 16512</name>
    <dbReference type="NCBI Taxonomy" id="1069081"/>
    <lineage>
        <taxon>Bacteria</taxon>
        <taxon>Pseudomonadati</taxon>
        <taxon>Campylobacterota</taxon>
        <taxon>Epsilonproteobacteria</taxon>
        <taxon>Nautiliales</taxon>
        <taxon>Nitratiruptoraceae</taxon>
        <taxon>Nitratiruptor</taxon>
    </lineage>
</organism>
<dbReference type="AlphaFoldDB" id="A0A1W1WSI5"/>
<name>A0A1W1WSI5_9BACT</name>
<dbReference type="SUPFAM" id="SSF75708">
    <property type="entry name" value="Chemotaxis phosphatase CheZ"/>
    <property type="match status" value="1"/>
</dbReference>
<gene>
    <name evidence="1" type="ORF">SAMN05660197_1077</name>
</gene>
<dbReference type="OrthoDB" id="9870842at2"/>
<reference evidence="2" key="1">
    <citation type="submission" date="2017-04" db="EMBL/GenBank/DDBJ databases">
        <authorList>
            <person name="Varghese N."/>
            <person name="Submissions S."/>
        </authorList>
    </citation>
    <scope>NUCLEOTIDE SEQUENCE [LARGE SCALE GENOMIC DNA]</scope>
    <source>
        <strain evidence="2">DSM 16512</strain>
    </source>
</reference>
<dbReference type="Proteomes" id="UP000192602">
    <property type="component" value="Unassembled WGS sequence"/>
</dbReference>
<proteinExistence type="predicted"/>
<sequence length="113" mass="13025">MSGLNNEQIAIAINHINLAKDEITECANTLYATLEMLEEQCDNHEMKESIIKAIATLQMQDIVTQRLTKLEDFMQRIDTVTSLPQDNAYLEEFAWENEVDQNDIDAMFNERKG</sequence>
<evidence type="ECO:0000313" key="2">
    <source>
        <dbReference type="Proteomes" id="UP000192602"/>
    </source>
</evidence>
<protein>
    <submittedName>
        <fullName evidence="1">Uncharacterized protein</fullName>
    </submittedName>
</protein>
<dbReference type="RefSeq" id="WP_084275508.1">
    <property type="nucleotide sequence ID" value="NZ_AP026671.1"/>
</dbReference>
<dbReference type="STRING" id="1069081.SAMN05660197_1077"/>
<evidence type="ECO:0000313" key="1">
    <source>
        <dbReference type="EMBL" id="SMC09271.1"/>
    </source>
</evidence>
<accession>A0A1W1WSI5</accession>
<keyword evidence="2" id="KW-1185">Reference proteome</keyword>
<dbReference type="EMBL" id="FWWZ01000001">
    <property type="protein sequence ID" value="SMC09271.1"/>
    <property type="molecule type" value="Genomic_DNA"/>
</dbReference>